<dbReference type="PROSITE" id="PS50181">
    <property type="entry name" value="FBOX"/>
    <property type="match status" value="1"/>
</dbReference>
<keyword evidence="3" id="KW-1185">Reference proteome</keyword>
<dbReference type="PANTHER" id="PTHR34223:SF66">
    <property type="entry name" value="F-BOX DOMAIN-CONTAINING PROTEIN"/>
    <property type="match status" value="1"/>
</dbReference>
<organism evidence="2 3">
    <name type="scientific">Eleusine coracana subsp. coracana</name>
    <dbReference type="NCBI Taxonomy" id="191504"/>
    <lineage>
        <taxon>Eukaryota</taxon>
        <taxon>Viridiplantae</taxon>
        <taxon>Streptophyta</taxon>
        <taxon>Embryophyta</taxon>
        <taxon>Tracheophyta</taxon>
        <taxon>Spermatophyta</taxon>
        <taxon>Magnoliopsida</taxon>
        <taxon>Liliopsida</taxon>
        <taxon>Poales</taxon>
        <taxon>Poaceae</taxon>
        <taxon>PACMAD clade</taxon>
        <taxon>Chloridoideae</taxon>
        <taxon>Cynodonteae</taxon>
        <taxon>Eleusininae</taxon>
        <taxon>Eleusine</taxon>
    </lineage>
</organism>
<evidence type="ECO:0000313" key="2">
    <source>
        <dbReference type="EMBL" id="GJN39664.1"/>
    </source>
</evidence>
<dbReference type="AlphaFoldDB" id="A0AAV5FXV9"/>
<comment type="caution">
    <text evidence="2">The sequence shown here is derived from an EMBL/GenBank/DDBJ whole genome shotgun (WGS) entry which is preliminary data.</text>
</comment>
<dbReference type="Gene3D" id="1.20.1280.50">
    <property type="match status" value="1"/>
</dbReference>
<dbReference type="SUPFAM" id="SSF52047">
    <property type="entry name" value="RNI-like"/>
    <property type="match status" value="1"/>
</dbReference>
<sequence length="352" mass="39980">MASVGDRISSLPDELLHHIMSFLPARDAVQTCVLSPRWRHLWATALCLNIDAKDFTRERKFINFVTTLLLRRGCMPLESFRLQAAGPAIFLTRFQNIANLWISHALWCKVQTLSIINYKDSNGPVTFQAYRYPFTSSYLKRLHLCYVHIASPFLNKIMCNCSALEDLEMINCVIVGTEFSSATLKNLSIDYKDFPDLETCEDEDYHDIVINMPSLVSLRIGSLLRAKPILVEVQSLLTASISVDHTQSVTFAYACDTLSALSNVKNVELLALYDVWFPWDDGGMKPLCEETTEPFHCKKLKKIEIIYPRHNKRVGMLVTILSANIITPLEINIKPLLGYSMYEDPGQSYDGN</sequence>
<dbReference type="CDD" id="cd22160">
    <property type="entry name" value="F-box_AtFBL13-like"/>
    <property type="match status" value="1"/>
</dbReference>
<proteinExistence type="predicted"/>
<name>A0AAV5FXV9_ELECO</name>
<dbReference type="PANTHER" id="PTHR34223">
    <property type="entry name" value="OS11G0201299 PROTEIN"/>
    <property type="match status" value="1"/>
</dbReference>
<dbReference type="SUPFAM" id="SSF81383">
    <property type="entry name" value="F-box domain"/>
    <property type="match status" value="1"/>
</dbReference>
<evidence type="ECO:0000259" key="1">
    <source>
        <dbReference type="PROSITE" id="PS50181"/>
    </source>
</evidence>
<feature type="domain" description="F-box" evidence="1">
    <location>
        <begin position="5"/>
        <end position="41"/>
    </location>
</feature>
<evidence type="ECO:0000313" key="3">
    <source>
        <dbReference type="Proteomes" id="UP001054889"/>
    </source>
</evidence>
<dbReference type="InterPro" id="IPR053781">
    <property type="entry name" value="F-box_AtFBL13-like"/>
</dbReference>
<gene>
    <name evidence="2" type="primary">gb28796</name>
    <name evidence="2" type="ORF">PR202_gb28796</name>
</gene>
<reference evidence="2" key="2">
    <citation type="submission" date="2021-12" db="EMBL/GenBank/DDBJ databases">
        <title>Resequencing data analysis of finger millet.</title>
        <authorList>
            <person name="Hatakeyama M."/>
            <person name="Aluri S."/>
            <person name="Balachadran M.T."/>
            <person name="Sivarajan S.R."/>
            <person name="Poveda L."/>
            <person name="Shimizu-Inatsugi R."/>
            <person name="Schlapbach R."/>
            <person name="Sreeman S.M."/>
            <person name="Shimizu K.K."/>
        </authorList>
    </citation>
    <scope>NUCLEOTIDE SEQUENCE</scope>
</reference>
<dbReference type="InterPro" id="IPR053197">
    <property type="entry name" value="F-box_SCFL_complex_component"/>
</dbReference>
<dbReference type="Gene3D" id="3.80.10.10">
    <property type="entry name" value="Ribonuclease Inhibitor"/>
    <property type="match status" value="1"/>
</dbReference>
<dbReference type="InterPro" id="IPR032675">
    <property type="entry name" value="LRR_dom_sf"/>
</dbReference>
<reference evidence="2" key="1">
    <citation type="journal article" date="2018" name="DNA Res.">
        <title>Multiple hybrid de novo genome assembly of finger millet, an orphan allotetraploid crop.</title>
        <authorList>
            <person name="Hatakeyama M."/>
            <person name="Aluri S."/>
            <person name="Balachadran M.T."/>
            <person name="Sivarajan S.R."/>
            <person name="Patrignani A."/>
            <person name="Gruter S."/>
            <person name="Poveda L."/>
            <person name="Shimizu-Inatsugi R."/>
            <person name="Baeten J."/>
            <person name="Francoijs K.J."/>
            <person name="Nataraja K.N."/>
            <person name="Reddy Y.A.N."/>
            <person name="Phadnis S."/>
            <person name="Ravikumar R.L."/>
            <person name="Schlapbach R."/>
            <person name="Sreeman S.M."/>
            <person name="Shimizu K.K."/>
        </authorList>
    </citation>
    <scope>NUCLEOTIDE SEQUENCE</scope>
</reference>
<accession>A0AAV5FXV9</accession>
<dbReference type="SMART" id="SM00256">
    <property type="entry name" value="FBOX"/>
    <property type="match status" value="1"/>
</dbReference>
<dbReference type="Proteomes" id="UP001054889">
    <property type="component" value="Unassembled WGS sequence"/>
</dbReference>
<dbReference type="InterPro" id="IPR036047">
    <property type="entry name" value="F-box-like_dom_sf"/>
</dbReference>
<dbReference type="Pfam" id="PF00646">
    <property type="entry name" value="F-box"/>
    <property type="match status" value="1"/>
</dbReference>
<dbReference type="InterPro" id="IPR001810">
    <property type="entry name" value="F-box_dom"/>
</dbReference>
<protein>
    <recommendedName>
        <fullName evidence="1">F-box domain-containing protein</fullName>
    </recommendedName>
</protein>
<dbReference type="EMBL" id="BQKI01000098">
    <property type="protein sequence ID" value="GJN39664.1"/>
    <property type="molecule type" value="Genomic_DNA"/>
</dbReference>